<gene>
    <name evidence="2" type="ORF">UCRPA7_3075</name>
</gene>
<feature type="region of interest" description="Disordered" evidence="1">
    <location>
        <begin position="186"/>
        <end position="210"/>
    </location>
</feature>
<feature type="region of interest" description="Disordered" evidence="1">
    <location>
        <begin position="1"/>
        <end position="28"/>
    </location>
</feature>
<dbReference type="Proteomes" id="UP000014074">
    <property type="component" value="Unassembled WGS sequence"/>
</dbReference>
<dbReference type="HOGENOM" id="CLU_090064_0_0_1"/>
<feature type="compositionally biased region" description="Basic and acidic residues" evidence="1">
    <location>
        <begin position="17"/>
        <end position="26"/>
    </location>
</feature>
<accession>R8BQ46</accession>
<dbReference type="GeneID" id="19323389"/>
<name>R8BQ46_PHAM7</name>
<feature type="compositionally biased region" description="Polar residues" evidence="1">
    <location>
        <begin position="1"/>
        <end position="14"/>
    </location>
</feature>
<keyword evidence="3" id="KW-1185">Reference proteome</keyword>
<dbReference type="RefSeq" id="XP_007913788.1">
    <property type="nucleotide sequence ID" value="XM_007915597.1"/>
</dbReference>
<protein>
    <submittedName>
        <fullName evidence="2">Putative rhomboid family membrane protein</fullName>
    </submittedName>
</protein>
<dbReference type="AlphaFoldDB" id="R8BQ46"/>
<sequence>MAASEPSAQQTTAPEQPPHDPNDLKYRGTPQWLHNSAIAVAILGPIAMLMPPRRADLRSVVLSGGTFWATNQLAFDYTGQSIRQRFQSRMAVITDGGLPEQARRNQELIRQERLRREAALPEEQRKAKEMERRRKEQGVLDRLWMGGESENWKEERAKKEKEALDDGRGYQGLIMDQIWEVWTGKKAETDDDEAKTETVGAHDQAKKPKE</sequence>
<dbReference type="KEGG" id="tmn:UCRPA7_3075"/>
<dbReference type="eggNOG" id="ENOG502SD8H">
    <property type="taxonomic scope" value="Eukaryota"/>
</dbReference>
<dbReference type="OrthoDB" id="5411041at2759"/>
<evidence type="ECO:0000256" key="1">
    <source>
        <dbReference type="SAM" id="MobiDB-lite"/>
    </source>
</evidence>
<proteinExistence type="predicted"/>
<evidence type="ECO:0000313" key="2">
    <source>
        <dbReference type="EMBL" id="EOO01472.1"/>
    </source>
</evidence>
<evidence type="ECO:0000313" key="3">
    <source>
        <dbReference type="Proteomes" id="UP000014074"/>
    </source>
</evidence>
<reference evidence="3" key="1">
    <citation type="journal article" date="2013" name="Genome Announc.">
        <title>Draft genome sequence of the ascomycete Phaeoacremonium aleophilum strain UCR-PA7, a causal agent of the esca disease complex in grapevines.</title>
        <authorList>
            <person name="Blanco-Ulate B."/>
            <person name="Rolshausen P."/>
            <person name="Cantu D."/>
        </authorList>
    </citation>
    <scope>NUCLEOTIDE SEQUENCE [LARGE SCALE GENOMIC DNA]</scope>
    <source>
        <strain evidence="3">UCR-PA7</strain>
    </source>
</reference>
<dbReference type="EMBL" id="KB932993">
    <property type="protein sequence ID" value="EOO01472.1"/>
    <property type="molecule type" value="Genomic_DNA"/>
</dbReference>
<organism evidence="2 3">
    <name type="scientific">Phaeoacremonium minimum (strain UCR-PA7)</name>
    <name type="common">Esca disease fungus</name>
    <name type="synonym">Togninia minima</name>
    <dbReference type="NCBI Taxonomy" id="1286976"/>
    <lineage>
        <taxon>Eukaryota</taxon>
        <taxon>Fungi</taxon>
        <taxon>Dikarya</taxon>
        <taxon>Ascomycota</taxon>
        <taxon>Pezizomycotina</taxon>
        <taxon>Sordariomycetes</taxon>
        <taxon>Sordariomycetidae</taxon>
        <taxon>Togniniales</taxon>
        <taxon>Togniniaceae</taxon>
        <taxon>Phaeoacremonium</taxon>
    </lineage>
</organism>